<keyword evidence="8 9" id="KW-0961">Cell wall biogenesis/degradation</keyword>
<dbReference type="PIRSF" id="PIRSF002869">
    <property type="entry name" value="MviN"/>
    <property type="match status" value="1"/>
</dbReference>
<dbReference type="InterPro" id="IPR004268">
    <property type="entry name" value="MurJ"/>
</dbReference>
<accession>A0A9W6LPE0</accession>
<keyword evidence="2 8" id="KW-1003">Cell membrane</keyword>
<keyword evidence="6 8" id="KW-1133">Transmembrane helix</keyword>
<feature type="transmembrane region" description="Helical" evidence="8">
    <location>
        <begin position="435"/>
        <end position="454"/>
    </location>
</feature>
<dbReference type="GO" id="GO:0015648">
    <property type="term" value="F:lipid-linked peptidoglycan transporter activity"/>
    <property type="evidence" value="ECO:0007669"/>
    <property type="project" value="UniProtKB-UniRule"/>
</dbReference>
<feature type="transmembrane region" description="Helical" evidence="8">
    <location>
        <begin position="223"/>
        <end position="243"/>
    </location>
</feature>
<dbReference type="GO" id="GO:0071555">
    <property type="term" value="P:cell wall organization"/>
    <property type="evidence" value="ECO:0007669"/>
    <property type="project" value="UniProtKB-UniRule"/>
</dbReference>
<dbReference type="GO" id="GO:0008360">
    <property type="term" value="P:regulation of cell shape"/>
    <property type="evidence" value="ECO:0007669"/>
    <property type="project" value="UniProtKB-UniRule"/>
</dbReference>
<comment type="caution">
    <text evidence="10">The sequence shown here is derived from an EMBL/GenBank/DDBJ whole genome shotgun (WGS) entry which is preliminary data.</text>
</comment>
<dbReference type="GO" id="GO:0034204">
    <property type="term" value="P:lipid translocation"/>
    <property type="evidence" value="ECO:0007669"/>
    <property type="project" value="TreeGrafter"/>
</dbReference>
<keyword evidence="8 9" id="KW-0813">Transport</keyword>
<feature type="transmembrane region" description="Helical" evidence="8">
    <location>
        <begin position="180"/>
        <end position="203"/>
    </location>
</feature>
<dbReference type="AlphaFoldDB" id="A0A9W6LPE0"/>
<comment type="similarity">
    <text evidence="8 9">Belongs to the MurJ/MviN family.</text>
</comment>
<evidence type="ECO:0000256" key="4">
    <source>
        <dbReference type="ARBA" id="ARBA00022960"/>
    </source>
</evidence>
<comment type="pathway">
    <text evidence="8">Cell wall biogenesis; peptidoglycan biosynthesis.</text>
</comment>
<evidence type="ECO:0000313" key="10">
    <source>
        <dbReference type="EMBL" id="GLI57904.1"/>
    </source>
</evidence>
<comment type="function">
    <text evidence="8 9">Involved in peptidoglycan biosynthesis. Transports lipid-linked peptidoglycan precursors from the inner to the outer leaflet of the cytoplasmic membrane.</text>
</comment>
<feature type="transmembrane region" description="Helical" evidence="8">
    <location>
        <begin position="7"/>
        <end position="28"/>
    </location>
</feature>
<feature type="transmembrane region" description="Helical" evidence="8">
    <location>
        <begin position="80"/>
        <end position="103"/>
    </location>
</feature>
<dbReference type="Pfam" id="PF03023">
    <property type="entry name" value="MurJ"/>
    <property type="match status" value="1"/>
</dbReference>
<organism evidence="10 11">
    <name type="scientific">Propionigenium maris DSM 9537</name>
    <dbReference type="NCBI Taxonomy" id="1123000"/>
    <lineage>
        <taxon>Bacteria</taxon>
        <taxon>Fusobacteriati</taxon>
        <taxon>Fusobacteriota</taxon>
        <taxon>Fusobacteriia</taxon>
        <taxon>Fusobacteriales</taxon>
        <taxon>Fusobacteriaceae</taxon>
        <taxon>Propionigenium</taxon>
    </lineage>
</organism>
<keyword evidence="3 8" id="KW-0812">Transmembrane</keyword>
<evidence type="ECO:0000313" key="11">
    <source>
        <dbReference type="Proteomes" id="UP001144471"/>
    </source>
</evidence>
<feature type="transmembrane region" description="Helical" evidence="8">
    <location>
        <begin position="378"/>
        <end position="396"/>
    </location>
</feature>
<feature type="transmembrane region" description="Helical" evidence="8">
    <location>
        <begin position="336"/>
        <end position="358"/>
    </location>
</feature>
<sequence length="486" mass="54205">MFKSGILVMMITMASRVLGLFRTILIAYYFGASKFTDAYFSAFKISNLFRQVLGEGALGTVFIPLYNERVQKEGEEKGKVLIYSILNLLFVVTTILSLLTVIFSKEIIEIIVRGYPAETKEIASELLKIMAFYLLFIGMSGMIAAILNNFRKFLIPASTSLLFNMAVIASASLFGRRFGIEALAAGVLVGGILQFLVVLPSFFKIVKGYSFKIDFKDPYLKRIFLLLIPMLLGIFARQINSVVDQFFASYLKSGGVTALENATRLYNLPLGVFGISLATVVYPTMSRAMERKDFDQVEDKLIKGMNILMFLILPSMAVFTMYSVEVIELVFSRGRYSPEAILVTSQALLFYSLGLYFYTGTHLISRAYYGMKNTKDPVKFSIISILINICLNALLIGPLRHMGLALATAVASGVNFILLLIFFRRKYLKIDIGRVGRFTGMVAAAVVISILASFFIENTILKLVAFSAVYLGVWAIPLKRRGVEIF</sequence>
<dbReference type="PRINTS" id="PR01806">
    <property type="entry name" value="VIRFACTRMVIN"/>
</dbReference>
<dbReference type="GO" id="GO:0005886">
    <property type="term" value="C:plasma membrane"/>
    <property type="evidence" value="ECO:0007669"/>
    <property type="project" value="UniProtKB-SubCell"/>
</dbReference>
<evidence type="ECO:0000256" key="8">
    <source>
        <dbReference type="HAMAP-Rule" id="MF_02078"/>
    </source>
</evidence>
<evidence type="ECO:0000256" key="5">
    <source>
        <dbReference type="ARBA" id="ARBA00022984"/>
    </source>
</evidence>
<keyword evidence="11" id="KW-1185">Reference proteome</keyword>
<feature type="transmembrane region" description="Helical" evidence="8">
    <location>
        <begin position="305"/>
        <end position="324"/>
    </location>
</feature>
<reference evidence="10" key="1">
    <citation type="submission" date="2022-12" db="EMBL/GenBank/DDBJ databases">
        <title>Reference genome sequencing for broad-spectrum identification of bacterial and archaeal isolates by mass spectrometry.</title>
        <authorList>
            <person name="Sekiguchi Y."/>
            <person name="Tourlousse D.M."/>
        </authorList>
    </citation>
    <scope>NUCLEOTIDE SEQUENCE</scope>
    <source>
        <strain evidence="10">10succ1</strain>
    </source>
</reference>
<evidence type="ECO:0000256" key="9">
    <source>
        <dbReference type="PIRNR" id="PIRNR002869"/>
    </source>
</evidence>
<name>A0A9W6LPE0_9FUSO</name>
<evidence type="ECO:0000256" key="7">
    <source>
        <dbReference type="ARBA" id="ARBA00023136"/>
    </source>
</evidence>
<feature type="transmembrane region" description="Helical" evidence="8">
    <location>
        <begin position="154"/>
        <end position="174"/>
    </location>
</feature>
<feature type="transmembrane region" description="Helical" evidence="8">
    <location>
        <begin position="263"/>
        <end position="284"/>
    </location>
</feature>
<comment type="subcellular location">
    <subcellularLocation>
        <location evidence="1 8">Cell membrane</location>
        <topology evidence="1 8">Multi-pass membrane protein</topology>
    </subcellularLocation>
</comment>
<dbReference type="EMBL" id="BSDY01000028">
    <property type="protein sequence ID" value="GLI57904.1"/>
    <property type="molecule type" value="Genomic_DNA"/>
</dbReference>
<feature type="transmembrane region" description="Helical" evidence="8">
    <location>
        <begin position="402"/>
        <end position="423"/>
    </location>
</feature>
<keyword evidence="7 8" id="KW-0472">Membrane</keyword>
<dbReference type="NCBIfam" id="TIGR01695">
    <property type="entry name" value="murJ_mviN"/>
    <property type="match status" value="1"/>
</dbReference>
<evidence type="ECO:0000256" key="1">
    <source>
        <dbReference type="ARBA" id="ARBA00004651"/>
    </source>
</evidence>
<evidence type="ECO:0000256" key="6">
    <source>
        <dbReference type="ARBA" id="ARBA00022989"/>
    </source>
</evidence>
<keyword evidence="5 8" id="KW-0573">Peptidoglycan synthesis</keyword>
<keyword evidence="4 8" id="KW-0133">Cell shape</keyword>
<dbReference type="RefSeq" id="WP_281837579.1">
    <property type="nucleotide sequence ID" value="NZ_BSDY01000028.1"/>
</dbReference>
<proteinExistence type="inferred from homology"/>
<dbReference type="PANTHER" id="PTHR47019">
    <property type="entry name" value="LIPID II FLIPPASE MURJ"/>
    <property type="match status" value="1"/>
</dbReference>
<feature type="transmembrane region" description="Helical" evidence="8">
    <location>
        <begin position="129"/>
        <end position="147"/>
    </location>
</feature>
<gene>
    <name evidence="8" type="primary">murJ</name>
    <name evidence="10" type="ORF">PM10SUCC1_34180</name>
</gene>
<dbReference type="CDD" id="cd13123">
    <property type="entry name" value="MATE_MurJ_like"/>
    <property type="match status" value="1"/>
</dbReference>
<evidence type="ECO:0000256" key="2">
    <source>
        <dbReference type="ARBA" id="ARBA00022475"/>
    </source>
</evidence>
<dbReference type="PANTHER" id="PTHR47019:SF1">
    <property type="entry name" value="LIPID II FLIPPASE MURJ"/>
    <property type="match status" value="1"/>
</dbReference>
<evidence type="ECO:0000256" key="3">
    <source>
        <dbReference type="ARBA" id="ARBA00022692"/>
    </source>
</evidence>
<dbReference type="GO" id="GO:0009252">
    <property type="term" value="P:peptidoglycan biosynthetic process"/>
    <property type="evidence" value="ECO:0007669"/>
    <property type="project" value="UniProtKB-UniRule"/>
</dbReference>
<dbReference type="InterPro" id="IPR051050">
    <property type="entry name" value="Lipid_II_flippase_MurJ/MviN"/>
</dbReference>
<dbReference type="Proteomes" id="UP001144471">
    <property type="component" value="Unassembled WGS sequence"/>
</dbReference>
<dbReference type="HAMAP" id="MF_02078">
    <property type="entry name" value="MurJ_MviN"/>
    <property type="match status" value="1"/>
</dbReference>
<protein>
    <recommendedName>
        <fullName evidence="8">Probable lipid II flippase MurJ</fullName>
    </recommendedName>
</protein>
<feature type="transmembrane region" description="Helical" evidence="8">
    <location>
        <begin position="460"/>
        <end position="478"/>
    </location>
</feature>